<organism evidence="15 16">
    <name type="scientific">Chironomus riparius</name>
    <dbReference type="NCBI Taxonomy" id="315576"/>
    <lineage>
        <taxon>Eukaryota</taxon>
        <taxon>Metazoa</taxon>
        <taxon>Ecdysozoa</taxon>
        <taxon>Arthropoda</taxon>
        <taxon>Hexapoda</taxon>
        <taxon>Insecta</taxon>
        <taxon>Pterygota</taxon>
        <taxon>Neoptera</taxon>
        <taxon>Endopterygota</taxon>
        <taxon>Diptera</taxon>
        <taxon>Nematocera</taxon>
        <taxon>Chironomoidea</taxon>
        <taxon>Chironomidae</taxon>
        <taxon>Chironominae</taxon>
        <taxon>Chironomus</taxon>
    </lineage>
</organism>
<dbReference type="Pfam" id="PF04790">
    <property type="entry name" value="Sarcoglycan_1"/>
    <property type="match status" value="1"/>
</dbReference>
<evidence type="ECO:0000256" key="2">
    <source>
        <dbReference type="ARBA" id="ARBA00004274"/>
    </source>
</evidence>
<dbReference type="AlphaFoldDB" id="A0A9N9RRK6"/>
<evidence type="ECO:0000256" key="13">
    <source>
        <dbReference type="SAM" id="MobiDB-lite"/>
    </source>
</evidence>
<evidence type="ECO:0000313" key="15">
    <source>
        <dbReference type="EMBL" id="CAG9801445.1"/>
    </source>
</evidence>
<keyword evidence="8 14" id="KW-1133">Transmembrane helix</keyword>
<keyword evidence="9 14" id="KW-0472">Membrane</keyword>
<keyword evidence="10" id="KW-1015">Disulfide bond</keyword>
<feature type="region of interest" description="Disordered" evidence="13">
    <location>
        <begin position="1"/>
        <end position="24"/>
    </location>
</feature>
<dbReference type="OrthoDB" id="8881719at2759"/>
<reference evidence="15" key="2">
    <citation type="submission" date="2022-10" db="EMBL/GenBank/DDBJ databases">
        <authorList>
            <consortium name="ENA_rothamsted_submissions"/>
            <consortium name="culmorum"/>
            <person name="King R."/>
        </authorList>
    </citation>
    <scope>NUCLEOTIDE SEQUENCE</scope>
</reference>
<evidence type="ECO:0000256" key="3">
    <source>
        <dbReference type="ARBA" id="ARBA00007574"/>
    </source>
</evidence>
<evidence type="ECO:0000256" key="10">
    <source>
        <dbReference type="ARBA" id="ARBA00023157"/>
    </source>
</evidence>
<name>A0A9N9RRK6_9DIPT</name>
<reference evidence="15" key="1">
    <citation type="submission" date="2022-01" db="EMBL/GenBank/DDBJ databases">
        <authorList>
            <person name="King R."/>
        </authorList>
    </citation>
    <scope>NUCLEOTIDE SEQUENCE</scope>
</reference>
<feature type="compositionally biased region" description="Low complexity" evidence="13">
    <location>
        <begin position="10"/>
        <end position="24"/>
    </location>
</feature>
<evidence type="ECO:0000313" key="16">
    <source>
        <dbReference type="Proteomes" id="UP001153620"/>
    </source>
</evidence>
<evidence type="ECO:0000256" key="11">
    <source>
        <dbReference type="ARBA" id="ARBA00023180"/>
    </source>
</evidence>
<keyword evidence="7" id="KW-0735">Signal-anchor</keyword>
<sequence>MMGKRAVTVEQNNNQTYTSSNQNNQQIQENQRGMVGSNGGNNKNAIYGWRKQCLYFIIFLLMVLISINLALTLWVLKVLEVSKDGMGQMRIVEGGIQLEGQAIILDELKTSHIKSRHGQPLTFESSRNLTFNTRDSDGEVENQLFLGHDKFEIHAKKFKVTDPYGRTLFYVDRDLVEIAADKLRIEGDGGLIFENSIQTPIVKAEPGQDLKLESPTRSIEMQASQELFIQSRAGSIEASSLEDITLRAKNIRFDAEGIIVSNMKTTRPPSYYEKSKPDRSTDYKFYQVCICENGRLFLAPSHGNTSCAADDANVCR</sequence>
<dbReference type="InterPro" id="IPR006875">
    <property type="entry name" value="Sarcoglycan"/>
</dbReference>
<accession>A0A9N9RRK6</accession>
<evidence type="ECO:0000256" key="14">
    <source>
        <dbReference type="SAM" id="Phobius"/>
    </source>
</evidence>
<protein>
    <submittedName>
        <fullName evidence="15">Uncharacterized protein</fullName>
    </submittedName>
</protein>
<dbReference type="GO" id="GO:0016012">
    <property type="term" value="C:sarcoglycan complex"/>
    <property type="evidence" value="ECO:0007669"/>
    <property type="project" value="InterPro"/>
</dbReference>
<evidence type="ECO:0000256" key="5">
    <source>
        <dbReference type="ARBA" id="ARBA00022490"/>
    </source>
</evidence>
<evidence type="ECO:0000256" key="12">
    <source>
        <dbReference type="ARBA" id="ARBA00023212"/>
    </source>
</evidence>
<comment type="similarity">
    <text evidence="3">Belongs to the sarcoglycan beta/delta/gamma/zeta family.</text>
</comment>
<dbReference type="PANTHER" id="PTHR12939">
    <property type="entry name" value="SARCOGLYCAN"/>
    <property type="match status" value="1"/>
</dbReference>
<dbReference type="EMBL" id="OU895877">
    <property type="protein sequence ID" value="CAG9801445.1"/>
    <property type="molecule type" value="Genomic_DNA"/>
</dbReference>
<evidence type="ECO:0000256" key="7">
    <source>
        <dbReference type="ARBA" id="ARBA00022968"/>
    </source>
</evidence>
<evidence type="ECO:0000256" key="8">
    <source>
        <dbReference type="ARBA" id="ARBA00022989"/>
    </source>
</evidence>
<keyword evidence="11" id="KW-0325">Glycoprotein</keyword>
<dbReference type="Proteomes" id="UP001153620">
    <property type="component" value="Chromosome 1"/>
</dbReference>
<gene>
    <name evidence="15" type="ORF">CHIRRI_LOCUS4373</name>
</gene>
<dbReference type="GO" id="GO:0060047">
    <property type="term" value="P:heart contraction"/>
    <property type="evidence" value="ECO:0007669"/>
    <property type="project" value="TreeGrafter"/>
</dbReference>
<keyword evidence="4" id="KW-1003">Cell membrane</keyword>
<proteinExistence type="inferred from homology"/>
<evidence type="ECO:0000256" key="4">
    <source>
        <dbReference type="ARBA" id="ARBA00022475"/>
    </source>
</evidence>
<feature type="transmembrane region" description="Helical" evidence="14">
    <location>
        <begin position="53"/>
        <end position="76"/>
    </location>
</feature>
<keyword evidence="5" id="KW-0963">Cytoplasm</keyword>
<keyword evidence="16" id="KW-1185">Reference proteome</keyword>
<keyword evidence="6 14" id="KW-0812">Transmembrane</keyword>
<dbReference type="GO" id="GO:0042383">
    <property type="term" value="C:sarcolemma"/>
    <property type="evidence" value="ECO:0007669"/>
    <property type="project" value="UniProtKB-SubCell"/>
</dbReference>
<evidence type="ECO:0000256" key="1">
    <source>
        <dbReference type="ARBA" id="ARBA00004245"/>
    </source>
</evidence>
<evidence type="ECO:0000256" key="6">
    <source>
        <dbReference type="ARBA" id="ARBA00022692"/>
    </source>
</evidence>
<comment type="subcellular location">
    <subcellularLocation>
        <location evidence="2">Cell membrane</location>
        <location evidence="2">Sarcolemma</location>
        <topology evidence="2">Single-pass type II membrane protein</topology>
    </subcellularLocation>
    <subcellularLocation>
        <location evidence="1">Cytoplasm</location>
        <location evidence="1">Cytoskeleton</location>
    </subcellularLocation>
</comment>
<evidence type="ECO:0000256" key="9">
    <source>
        <dbReference type="ARBA" id="ARBA00023136"/>
    </source>
</evidence>
<dbReference type="InterPro" id="IPR039972">
    <property type="entry name" value="Sarcoglycan_gamma/delta/zeta"/>
</dbReference>
<dbReference type="GO" id="GO:0005856">
    <property type="term" value="C:cytoskeleton"/>
    <property type="evidence" value="ECO:0007669"/>
    <property type="project" value="UniProtKB-SubCell"/>
</dbReference>
<dbReference type="PANTHER" id="PTHR12939:SF10">
    <property type="entry name" value="EG:4F1.1 PROTEIN"/>
    <property type="match status" value="1"/>
</dbReference>
<keyword evidence="12" id="KW-0206">Cytoskeleton</keyword>